<name>A0A552V5V2_9FLAO</name>
<dbReference type="Proteomes" id="UP000320643">
    <property type="component" value="Unassembled WGS sequence"/>
</dbReference>
<accession>A0A552V5V2</accession>
<sequence length="225" mass="25124">MNTLTITQLTKSFKGKVVLDNAGLRCTTSDILSIFGSNGSGKSTLLKILFGTEKADSVRIQFNDVYVAAKHIIPKQIIGYLPQDPFIPKALKVRDVIPLYFKGDLQDKIFYADGIHKMTNTQVGKLSMGELRYLELLLVGNLNHSFLMLDEPFSMVEPLFKEKIKEFLITLSANKGIIVTDHYYRDVLSISNKNLLLKNAQLIPVNTESELAALGYLPTSQNISI</sequence>
<dbReference type="PANTHER" id="PTHR43038:SF3">
    <property type="entry name" value="ABC TRANSPORTER G FAMILY MEMBER 20 ISOFORM X1"/>
    <property type="match status" value="1"/>
</dbReference>
<dbReference type="Pfam" id="PF00005">
    <property type="entry name" value="ABC_tran"/>
    <property type="match status" value="1"/>
</dbReference>
<evidence type="ECO:0000259" key="1">
    <source>
        <dbReference type="PROSITE" id="PS50893"/>
    </source>
</evidence>
<evidence type="ECO:0000313" key="3">
    <source>
        <dbReference type="Proteomes" id="UP000320643"/>
    </source>
</evidence>
<organism evidence="2 3">
    <name type="scientific">Flavobacterium zepuense</name>
    <dbReference type="NCBI Taxonomy" id="2593302"/>
    <lineage>
        <taxon>Bacteria</taxon>
        <taxon>Pseudomonadati</taxon>
        <taxon>Bacteroidota</taxon>
        <taxon>Flavobacteriia</taxon>
        <taxon>Flavobacteriales</taxon>
        <taxon>Flavobacteriaceae</taxon>
        <taxon>Flavobacterium</taxon>
    </lineage>
</organism>
<dbReference type="SUPFAM" id="SSF52540">
    <property type="entry name" value="P-loop containing nucleoside triphosphate hydrolases"/>
    <property type="match status" value="1"/>
</dbReference>
<comment type="caution">
    <text evidence="2">The sequence shown here is derived from an EMBL/GenBank/DDBJ whole genome shotgun (WGS) entry which is preliminary data.</text>
</comment>
<keyword evidence="3" id="KW-1185">Reference proteome</keyword>
<reference evidence="2 3" key="1">
    <citation type="submission" date="2019-07" db="EMBL/GenBank/DDBJ databases">
        <title>Flavobacterium sp. nov., isolated from glacier ice.</title>
        <authorList>
            <person name="Liu Q."/>
            <person name="Xin Y.-H."/>
        </authorList>
    </citation>
    <scope>NUCLEOTIDE SEQUENCE [LARGE SCALE GENOMIC DNA]</scope>
    <source>
        <strain evidence="2 3">ZT4R6</strain>
    </source>
</reference>
<dbReference type="InterPro" id="IPR027417">
    <property type="entry name" value="P-loop_NTPase"/>
</dbReference>
<gene>
    <name evidence="2" type="ORF">FMM05_06485</name>
</gene>
<dbReference type="InterPro" id="IPR003439">
    <property type="entry name" value="ABC_transporter-like_ATP-bd"/>
</dbReference>
<feature type="domain" description="ABC transporter" evidence="1">
    <location>
        <begin position="4"/>
        <end position="224"/>
    </location>
</feature>
<proteinExistence type="predicted"/>
<keyword evidence="2" id="KW-0547">Nucleotide-binding</keyword>
<keyword evidence="2" id="KW-0067">ATP-binding</keyword>
<dbReference type="GO" id="GO:0016887">
    <property type="term" value="F:ATP hydrolysis activity"/>
    <property type="evidence" value="ECO:0007669"/>
    <property type="project" value="InterPro"/>
</dbReference>
<evidence type="ECO:0000313" key="2">
    <source>
        <dbReference type="EMBL" id="TRW25865.1"/>
    </source>
</evidence>
<dbReference type="EMBL" id="VJVZ01000003">
    <property type="protein sequence ID" value="TRW25865.1"/>
    <property type="molecule type" value="Genomic_DNA"/>
</dbReference>
<protein>
    <submittedName>
        <fullName evidence="2">ATP-binding cassette domain-containing protein</fullName>
    </submittedName>
</protein>
<dbReference type="RefSeq" id="WP_143372529.1">
    <property type="nucleotide sequence ID" value="NZ_VJVZ01000003.1"/>
</dbReference>
<dbReference type="GO" id="GO:0005524">
    <property type="term" value="F:ATP binding"/>
    <property type="evidence" value="ECO:0007669"/>
    <property type="project" value="UniProtKB-KW"/>
</dbReference>
<dbReference type="OrthoDB" id="9801987at2"/>
<dbReference type="PANTHER" id="PTHR43038">
    <property type="entry name" value="ATP-BINDING CASSETTE, SUB-FAMILY H, MEMBER 1"/>
    <property type="match status" value="1"/>
</dbReference>
<dbReference type="PROSITE" id="PS50893">
    <property type="entry name" value="ABC_TRANSPORTER_2"/>
    <property type="match status" value="1"/>
</dbReference>
<dbReference type="Gene3D" id="3.40.50.300">
    <property type="entry name" value="P-loop containing nucleotide triphosphate hydrolases"/>
    <property type="match status" value="1"/>
</dbReference>
<dbReference type="AlphaFoldDB" id="A0A552V5V2"/>